<comment type="caution">
    <text evidence="1">The sequence shown here is derived from an EMBL/GenBank/DDBJ whole genome shotgun (WGS) entry which is preliminary data.</text>
</comment>
<dbReference type="InterPro" id="IPR007546">
    <property type="entry name" value="DUF503"/>
</dbReference>
<evidence type="ECO:0000313" key="1">
    <source>
        <dbReference type="EMBL" id="KTB48385.1"/>
    </source>
</evidence>
<dbReference type="InterPro" id="IPR036746">
    <property type="entry name" value="TT1725-like_sf"/>
</dbReference>
<sequence length="94" mass="10649">MNIGVLQFSIRLPESHSLKEKRQVVKSLVAQLHNRFNVSAAEVEDQDLWQTAVVGVACISNDKKHTNEVLSKALAFTTTYDFELLESNIEIIDY</sequence>
<dbReference type="OrthoDB" id="9809023at2"/>
<organism evidence="1 2">
    <name type="scientific">Dehalogenimonas alkenigignens</name>
    <dbReference type="NCBI Taxonomy" id="1217799"/>
    <lineage>
        <taxon>Bacteria</taxon>
        <taxon>Bacillati</taxon>
        <taxon>Chloroflexota</taxon>
        <taxon>Dehalococcoidia</taxon>
        <taxon>Dehalococcoidales</taxon>
        <taxon>Dehalococcoidaceae</taxon>
        <taxon>Dehalogenimonas</taxon>
    </lineage>
</organism>
<protein>
    <recommendedName>
        <fullName evidence="3">DUF503 domain-containing protein</fullName>
    </recommendedName>
</protein>
<gene>
    <name evidence="1" type="ORF">DEALK_12310</name>
</gene>
<name>A0A0W0GIM0_9CHLR</name>
<dbReference type="Proteomes" id="UP000053947">
    <property type="component" value="Unassembled WGS sequence"/>
</dbReference>
<dbReference type="PANTHER" id="PTHR36441">
    <property type="entry name" value="HYPOTHETICAL CYTOSOLIC PROTEIN"/>
    <property type="match status" value="1"/>
</dbReference>
<dbReference type="STRING" id="1217799.DEALK_12310"/>
<keyword evidence="2" id="KW-1185">Reference proteome</keyword>
<reference evidence="1 2" key="1">
    <citation type="submission" date="2015-06" db="EMBL/GenBank/DDBJ databases">
        <title>Genome sequence of the organohalide-respiring Dehalogenimonas alkenigignens type strain (IP3-3T).</title>
        <authorList>
            <person name="Key T.A."/>
            <person name="Richmond D.P."/>
            <person name="Bowman K.S."/>
            <person name="Cho Y.-J."/>
            <person name="Chun J."/>
            <person name="da Costa M.S."/>
            <person name="Rainey F.A."/>
            <person name="Moe W.M."/>
        </authorList>
    </citation>
    <scope>NUCLEOTIDE SEQUENCE [LARGE SCALE GENOMIC DNA]</scope>
    <source>
        <strain evidence="1 2">IP3-3</strain>
    </source>
</reference>
<evidence type="ECO:0000313" key="2">
    <source>
        <dbReference type="Proteomes" id="UP000053947"/>
    </source>
</evidence>
<dbReference type="AlphaFoldDB" id="A0A0W0GIM0"/>
<dbReference type="Pfam" id="PF04456">
    <property type="entry name" value="DUF503"/>
    <property type="match status" value="1"/>
</dbReference>
<dbReference type="PATRIC" id="fig|1217799.6.peg.1275"/>
<evidence type="ECO:0008006" key="3">
    <source>
        <dbReference type="Google" id="ProtNLM"/>
    </source>
</evidence>
<dbReference type="Gene3D" id="3.30.70.1120">
    <property type="entry name" value="TT1725-like"/>
    <property type="match status" value="1"/>
</dbReference>
<proteinExistence type="predicted"/>
<dbReference type="SUPFAM" id="SSF103007">
    <property type="entry name" value="Hypothetical protein TT1725"/>
    <property type="match status" value="1"/>
</dbReference>
<accession>A0A0W0GIM0</accession>
<dbReference type="PANTHER" id="PTHR36441:SF1">
    <property type="entry name" value="DUF503 DOMAIN-CONTAINING PROTEIN"/>
    <property type="match status" value="1"/>
</dbReference>
<dbReference type="RefSeq" id="WP_058439377.1">
    <property type="nucleotide sequence ID" value="NZ_KQ758903.1"/>
</dbReference>
<dbReference type="EMBL" id="LFDV01000002">
    <property type="protein sequence ID" value="KTB48385.1"/>
    <property type="molecule type" value="Genomic_DNA"/>
</dbReference>